<comment type="caution">
    <text evidence="2">The sequence shown here is derived from an EMBL/GenBank/DDBJ whole genome shotgun (WGS) entry which is preliminary data.</text>
</comment>
<proteinExistence type="predicted"/>
<feature type="signal peptide" evidence="1">
    <location>
        <begin position="1"/>
        <end position="34"/>
    </location>
</feature>
<organism evidence="2 3">
    <name type="scientific">Selenomonas ruminantium</name>
    <dbReference type="NCBI Taxonomy" id="971"/>
    <lineage>
        <taxon>Bacteria</taxon>
        <taxon>Bacillati</taxon>
        <taxon>Bacillota</taxon>
        <taxon>Negativicutes</taxon>
        <taxon>Selenomonadales</taxon>
        <taxon>Selenomonadaceae</taxon>
        <taxon>Selenomonas</taxon>
    </lineage>
</organism>
<dbReference type="Pfam" id="PF13552">
    <property type="entry name" value="DUF4127"/>
    <property type="match status" value="1"/>
</dbReference>
<dbReference type="Proteomes" id="UP000761380">
    <property type="component" value="Unassembled WGS sequence"/>
</dbReference>
<keyword evidence="1" id="KW-0732">Signal</keyword>
<reference evidence="2" key="1">
    <citation type="submission" date="2019-04" db="EMBL/GenBank/DDBJ databases">
        <title>Evolution of Biomass-Degrading Anaerobic Consortia Revealed by Metagenomics.</title>
        <authorList>
            <person name="Peng X."/>
        </authorList>
    </citation>
    <scope>NUCLEOTIDE SEQUENCE</scope>
    <source>
        <strain evidence="2">SIG240</strain>
    </source>
</reference>
<accession>A0A927ZYH8</accession>
<feature type="chain" id="PRO_5037527807" evidence="1">
    <location>
        <begin position="35"/>
        <end position="541"/>
    </location>
</feature>
<protein>
    <submittedName>
        <fullName evidence="2">DUF4127 family protein</fullName>
    </submittedName>
</protein>
<dbReference type="AlphaFoldDB" id="A0A927ZYH8"/>
<sequence>MQQRRSLELKKIFMLLSIALCLTLLPGNLPPAAAAPAVQGKKIIFIPLDNRPITDKETREVAEKAGYNIVVPPETLLGTREQHGDPDGLWQWLRENAPGAKAAVVSTDAMLYGSLVGSRNHELTQEQIIDRVSRFQKLHQDFPRLPVYGFGTILRTLLTATHSGAGMEPAIYQQNAVKIRDYSALRDKTEMGLASQKEQRAMQKLEKEIAPTVMEDWTHRHNLNYNANKALMDLTRQNDLSFLLLGGDDGALYSQTHYEIRHLQEYGQSIGKTKFQVTSGADELAMVMLCRAILDDKRDIPFVYTAYNTGKGRDTIPAYCNEKIGDDMDNTIIAAGGMQVPAPERAELILAINTNPDGKTGSANNPDNTIVPRKGTMPFVHMVKDFVSKGYPTAVADIAYGNGADNALMNELHKADLQFKLLAYGGWNTATNTTGFLLGTGMLAKWMDRPAQEELMLTRYLEDWGYQANVRQSLGSAVWSQPGYNQTTGNLDGARDFAATQGTILLKDFAQQNISLPTGLSLEKLHITHPWNRLFECAIFF</sequence>
<evidence type="ECO:0000256" key="1">
    <source>
        <dbReference type="SAM" id="SignalP"/>
    </source>
</evidence>
<dbReference type="EMBL" id="SVBY01000101">
    <property type="protein sequence ID" value="MBE6093564.1"/>
    <property type="molecule type" value="Genomic_DNA"/>
</dbReference>
<evidence type="ECO:0000313" key="2">
    <source>
        <dbReference type="EMBL" id="MBE6093564.1"/>
    </source>
</evidence>
<gene>
    <name evidence="2" type="ORF">E7201_10470</name>
</gene>
<dbReference type="InterPro" id="IPR025394">
    <property type="entry name" value="DUF4127"/>
</dbReference>
<evidence type="ECO:0000313" key="3">
    <source>
        <dbReference type="Proteomes" id="UP000761380"/>
    </source>
</evidence>
<name>A0A927ZYH8_SELRU</name>